<dbReference type="EMBL" id="RIBS01000001">
    <property type="protein sequence ID" value="RNF85913.1"/>
    <property type="molecule type" value="Genomic_DNA"/>
</dbReference>
<dbReference type="AlphaFoldDB" id="A0A3M8SYK7"/>
<keyword evidence="3" id="KW-1185">Reference proteome</keyword>
<dbReference type="InterPro" id="IPR029068">
    <property type="entry name" value="Glyas_Bleomycin-R_OHBP_Dase"/>
</dbReference>
<evidence type="ECO:0000313" key="3">
    <source>
        <dbReference type="Proteomes" id="UP000267049"/>
    </source>
</evidence>
<sequence length="126" mass="14003">MKPDHITLLVSSLDRSMPYYAQLLPLVGFRKLRDHVWTDDDGFHFQFLQARPDTSPYERYGAGMNHLGFGVPCVEDVHAVGEAMRSAGFDVPDIQNLGGATALFMKDPDGIRFEITHTPPGLSVVD</sequence>
<dbReference type="RefSeq" id="WP_123086035.1">
    <property type="nucleotide sequence ID" value="NZ_RIBS01000001.1"/>
</dbReference>
<dbReference type="InterPro" id="IPR004360">
    <property type="entry name" value="Glyas_Fos-R_dOase_dom"/>
</dbReference>
<accession>A0A3M8SYK7</accession>
<dbReference type="Proteomes" id="UP000267049">
    <property type="component" value="Unassembled WGS sequence"/>
</dbReference>
<evidence type="ECO:0000259" key="1">
    <source>
        <dbReference type="PROSITE" id="PS51819"/>
    </source>
</evidence>
<proteinExistence type="predicted"/>
<evidence type="ECO:0000313" key="2">
    <source>
        <dbReference type="EMBL" id="RNF85913.1"/>
    </source>
</evidence>
<feature type="domain" description="VOC" evidence="1">
    <location>
        <begin position="2"/>
        <end position="118"/>
    </location>
</feature>
<gene>
    <name evidence="2" type="ORF">EER27_00250</name>
</gene>
<reference evidence="2 3" key="1">
    <citation type="submission" date="2018-11" db="EMBL/GenBank/DDBJ databases">
        <title>Lysobacter cryohumiis sp. nov., isolated from soil in the Tianshan Mountains, Xinjiang, China.</title>
        <authorList>
            <person name="Luo Y."/>
            <person name="Sheng H."/>
        </authorList>
    </citation>
    <scope>NUCLEOTIDE SEQUENCE [LARGE SCALE GENOMIC DNA]</scope>
    <source>
        <strain evidence="2 3">ZS60</strain>
    </source>
</reference>
<comment type="caution">
    <text evidence="2">The sequence shown here is derived from an EMBL/GenBank/DDBJ whole genome shotgun (WGS) entry which is preliminary data.</text>
</comment>
<dbReference type="Pfam" id="PF00903">
    <property type="entry name" value="Glyoxalase"/>
    <property type="match status" value="1"/>
</dbReference>
<dbReference type="InterPro" id="IPR037523">
    <property type="entry name" value="VOC_core"/>
</dbReference>
<protein>
    <submittedName>
        <fullName evidence="2">VOC family protein</fullName>
    </submittedName>
</protein>
<dbReference type="PROSITE" id="PS51819">
    <property type="entry name" value="VOC"/>
    <property type="match status" value="1"/>
</dbReference>
<name>A0A3M8SYK7_9GAMM</name>
<dbReference type="OrthoDB" id="9789608at2"/>
<dbReference type="Gene3D" id="3.10.180.10">
    <property type="entry name" value="2,3-Dihydroxybiphenyl 1,2-Dioxygenase, domain 1"/>
    <property type="match status" value="1"/>
</dbReference>
<dbReference type="SUPFAM" id="SSF54593">
    <property type="entry name" value="Glyoxalase/Bleomycin resistance protein/Dihydroxybiphenyl dioxygenase"/>
    <property type="match status" value="1"/>
</dbReference>
<organism evidence="2 3">
    <name type="scientific">Montanilutibacter psychrotolerans</name>
    <dbReference type="NCBI Taxonomy" id="1327343"/>
    <lineage>
        <taxon>Bacteria</taxon>
        <taxon>Pseudomonadati</taxon>
        <taxon>Pseudomonadota</taxon>
        <taxon>Gammaproteobacteria</taxon>
        <taxon>Lysobacterales</taxon>
        <taxon>Lysobacteraceae</taxon>
        <taxon>Montanilutibacter</taxon>
    </lineage>
</organism>